<feature type="compositionally biased region" description="Basic and acidic residues" evidence="1">
    <location>
        <begin position="93"/>
        <end position="103"/>
    </location>
</feature>
<feature type="compositionally biased region" description="Basic residues" evidence="1">
    <location>
        <begin position="1"/>
        <end position="11"/>
    </location>
</feature>
<feature type="domain" description="HTH cro/C1-type" evidence="2">
    <location>
        <begin position="29"/>
        <end position="83"/>
    </location>
</feature>
<name>A0A358HYA9_9PROT</name>
<dbReference type="CDD" id="cd00093">
    <property type="entry name" value="HTH_XRE"/>
    <property type="match status" value="1"/>
</dbReference>
<sequence>MVKNTRGRGRGRTANGKPNPVDIHVGARVRLRRTLLGMSQEKLGEAIGLTFQQVQKYERGANRVGASRLYDLSRVLEVPVSFFFDDMPDEISSKSVHERREMSESPDPFDNDPMNRRETLELVRAYYRITDPNQRKKVFELVKSMGTIAAAEPDQK</sequence>
<accession>A0A358HYA9</accession>
<dbReference type="AlphaFoldDB" id="A0A358HYA9"/>
<dbReference type="EMBL" id="DOOG01000162">
    <property type="protein sequence ID" value="HBV00140.1"/>
    <property type="molecule type" value="Genomic_DNA"/>
</dbReference>
<dbReference type="PANTHER" id="PTHR43236">
    <property type="entry name" value="ANTITOXIN HIGA1"/>
    <property type="match status" value="1"/>
</dbReference>
<dbReference type="Proteomes" id="UP000264753">
    <property type="component" value="Unassembled WGS sequence"/>
</dbReference>
<dbReference type="PROSITE" id="PS50943">
    <property type="entry name" value="HTH_CROC1"/>
    <property type="match status" value="1"/>
</dbReference>
<dbReference type="SMART" id="SM00530">
    <property type="entry name" value="HTH_XRE"/>
    <property type="match status" value="1"/>
</dbReference>
<dbReference type="Gene3D" id="1.10.260.40">
    <property type="entry name" value="lambda repressor-like DNA-binding domains"/>
    <property type="match status" value="1"/>
</dbReference>
<dbReference type="InterPro" id="IPR010982">
    <property type="entry name" value="Lambda_DNA-bd_dom_sf"/>
</dbReference>
<comment type="caution">
    <text evidence="3">The sequence shown here is derived from an EMBL/GenBank/DDBJ whole genome shotgun (WGS) entry which is preliminary data.</text>
</comment>
<protein>
    <submittedName>
        <fullName evidence="3">Transcriptional regulator</fullName>
    </submittedName>
</protein>
<proteinExistence type="predicted"/>
<gene>
    <name evidence="3" type="ORF">DEF21_19855</name>
</gene>
<dbReference type="Pfam" id="PF01381">
    <property type="entry name" value="HTH_3"/>
    <property type="match status" value="1"/>
</dbReference>
<reference evidence="3 4" key="1">
    <citation type="journal article" date="2018" name="Nat. Biotechnol.">
        <title>A standardized bacterial taxonomy based on genome phylogeny substantially revises the tree of life.</title>
        <authorList>
            <person name="Parks D.H."/>
            <person name="Chuvochina M."/>
            <person name="Waite D.W."/>
            <person name="Rinke C."/>
            <person name="Skarshewski A."/>
            <person name="Chaumeil P.A."/>
            <person name="Hugenholtz P."/>
        </authorList>
    </citation>
    <scope>NUCLEOTIDE SEQUENCE [LARGE SCALE GENOMIC DNA]</scope>
    <source>
        <strain evidence="3">UBA8707</strain>
    </source>
</reference>
<evidence type="ECO:0000313" key="4">
    <source>
        <dbReference type="Proteomes" id="UP000264753"/>
    </source>
</evidence>
<dbReference type="InterPro" id="IPR001387">
    <property type="entry name" value="Cro/C1-type_HTH"/>
</dbReference>
<evidence type="ECO:0000256" key="1">
    <source>
        <dbReference type="SAM" id="MobiDB-lite"/>
    </source>
</evidence>
<feature type="region of interest" description="Disordered" evidence="1">
    <location>
        <begin position="93"/>
        <end position="115"/>
    </location>
</feature>
<evidence type="ECO:0000259" key="2">
    <source>
        <dbReference type="PROSITE" id="PS50943"/>
    </source>
</evidence>
<dbReference type="InterPro" id="IPR052345">
    <property type="entry name" value="Rad_response_metalloprotease"/>
</dbReference>
<dbReference type="PANTHER" id="PTHR43236:SF1">
    <property type="entry name" value="BLL7220 PROTEIN"/>
    <property type="match status" value="1"/>
</dbReference>
<organism evidence="3 4">
    <name type="scientific">Thalassospira lucentensis</name>
    <dbReference type="NCBI Taxonomy" id="168935"/>
    <lineage>
        <taxon>Bacteria</taxon>
        <taxon>Pseudomonadati</taxon>
        <taxon>Pseudomonadota</taxon>
        <taxon>Alphaproteobacteria</taxon>
        <taxon>Rhodospirillales</taxon>
        <taxon>Thalassospiraceae</taxon>
        <taxon>Thalassospira</taxon>
    </lineage>
</organism>
<dbReference type="SUPFAM" id="SSF47413">
    <property type="entry name" value="lambda repressor-like DNA-binding domains"/>
    <property type="match status" value="1"/>
</dbReference>
<dbReference type="GO" id="GO:0003677">
    <property type="term" value="F:DNA binding"/>
    <property type="evidence" value="ECO:0007669"/>
    <property type="project" value="InterPro"/>
</dbReference>
<feature type="region of interest" description="Disordered" evidence="1">
    <location>
        <begin position="1"/>
        <end position="22"/>
    </location>
</feature>
<evidence type="ECO:0000313" key="3">
    <source>
        <dbReference type="EMBL" id="HBV00140.1"/>
    </source>
</evidence>